<evidence type="ECO:0000259" key="1">
    <source>
        <dbReference type="PROSITE" id="PS50404"/>
    </source>
</evidence>
<dbReference type="InterPro" id="IPR004045">
    <property type="entry name" value="Glutathione_S-Trfase_N"/>
</dbReference>
<reference evidence="2 3" key="1">
    <citation type="submission" date="2015-02" db="EMBL/GenBank/DDBJ databases">
        <title>Genome Sequencing of Rickettsiales.</title>
        <authorList>
            <person name="Daugherty S.C."/>
            <person name="Su Q."/>
            <person name="Abolude K."/>
            <person name="Beier-Sexton M."/>
            <person name="Carlyon J.A."/>
            <person name="Carter R."/>
            <person name="Day N.P."/>
            <person name="Dumler S.J."/>
            <person name="Dyachenko V."/>
            <person name="Godinez A."/>
            <person name="Kurtti T.J."/>
            <person name="Lichay M."/>
            <person name="Mullins K.E."/>
            <person name="Ott S."/>
            <person name="Pappas-Brown V."/>
            <person name="Paris D.H."/>
            <person name="Patel P."/>
            <person name="Richards A.L."/>
            <person name="Sadzewicz L."/>
            <person name="Sears K."/>
            <person name="Seidman D."/>
            <person name="Sengamalay N."/>
            <person name="Stenos J."/>
            <person name="Tallon L.J."/>
            <person name="Vincent G."/>
            <person name="Fraser C.M."/>
            <person name="Munderloh U."/>
            <person name="Dunning-Hotopp J.C."/>
        </authorList>
    </citation>
    <scope>NUCLEOTIDE SEQUENCE [LARGE SCALE GENOMIC DNA]</scope>
    <source>
        <strain evidence="2 3">Fuller</strain>
    </source>
</reference>
<dbReference type="Gene3D" id="3.40.30.10">
    <property type="entry name" value="Glutaredoxin"/>
    <property type="match status" value="1"/>
</dbReference>
<dbReference type="Proteomes" id="UP000033616">
    <property type="component" value="Unassembled WGS sequence"/>
</dbReference>
<gene>
    <name evidence="2" type="ORF">OCHUTO_0319</name>
</gene>
<dbReference type="EMBL" id="LANP01000006">
    <property type="protein sequence ID" value="KJV56751.1"/>
    <property type="molecule type" value="Genomic_DNA"/>
</dbReference>
<dbReference type="RefSeq" id="WP_232296917.1">
    <property type="nucleotide sequence ID" value="NZ_LANP01000006.1"/>
</dbReference>
<protein>
    <submittedName>
        <fullName evidence="2">Glutathione S-transferase, N-terminal domain protein</fullName>
    </submittedName>
</protein>
<proteinExistence type="predicted"/>
<sequence>MRKVYHYHLCPFSRQLRVILKEVGSIFTLIKEEFWLKKKEFIALNPNGELPVLVEPSGLVIYNIFTIIEYLKEIEQNFYFMGNKSEDNVALESCSLGLIISFIMRLQK</sequence>
<dbReference type="PROSITE" id="PS50404">
    <property type="entry name" value="GST_NTER"/>
    <property type="match status" value="1"/>
</dbReference>
<dbReference type="InterPro" id="IPR036249">
    <property type="entry name" value="Thioredoxin-like_sf"/>
</dbReference>
<name>A0A0F3MM64_9RICK</name>
<evidence type="ECO:0000313" key="3">
    <source>
        <dbReference type="Proteomes" id="UP000033616"/>
    </source>
</evidence>
<dbReference type="STRING" id="1359168.OCHUTO_0319"/>
<organism evidence="2 3">
    <name type="scientific">Orientia chuto str. Dubai</name>
    <dbReference type="NCBI Taxonomy" id="1359168"/>
    <lineage>
        <taxon>Bacteria</taxon>
        <taxon>Pseudomonadati</taxon>
        <taxon>Pseudomonadota</taxon>
        <taxon>Alphaproteobacteria</taxon>
        <taxon>Rickettsiales</taxon>
        <taxon>Rickettsiaceae</taxon>
        <taxon>Rickettsieae</taxon>
        <taxon>Orientia</taxon>
    </lineage>
</organism>
<dbReference type="PATRIC" id="fig|1359168.3.peg.1076"/>
<dbReference type="Pfam" id="PF13409">
    <property type="entry name" value="GST_N_2"/>
    <property type="match status" value="1"/>
</dbReference>
<accession>A0A0F3MM64</accession>
<keyword evidence="2" id="KW-0808">Transferase</keyword>
<dbReference type="CDD" id="cd00570">
    <property type="entry name" value="GST_N_family"/>
    <property type="match status" value="1"/>
</dbReference>
<feature type="domain" description="GST N-terminal" evidence="1">
    <location>
        <begin position="1"/>
        <end position="79"/>
    </location>
</feature>
<dbReference type="AlphaFoldDB" id="A0A0F3MM64"/>
<comment type="caution">
    <text evidence="2">The sequence shown here is derived from an EMBL/GenBank/DDBJ whole genome shotgun (WGS) entry which is preliminary data.</text>
</comment>
<evidence type="ECO:0000313" key="2">
    <source>
        <dbReference type="EMBL" id="KJV56751.1"/>
    </source>
</evidence>
<dbReference type="GO" id="GO:0016740">
    <property type="term" value="F:transferase activity"/>
    <property type="evidence" value="ECO:0007669"/>
    <property type="project" value="UniProtKB-KW"/>
</dbReference>
<dbReference type="SUPFAM" id="SSF52833">
    <property type="entry name" value="Thioredoxin-like"/>
    <property type="match status" value="1"/>
</dbReference>
<keyword evidence="3" id="KW-1185">Reference proteome</keyword>